<feature type="domain" description="DUF6879" evidence="1">
    <location>
        <begin position="8"/>
        <end position="44"/>
    </location>
</feature>
<dbReference type="InterPro" id="IPR049244">
    <property type="entry name" value="DUF6879"/>
</dbReference>
<dbReference type="Proteomes" id="UP001432401">
    <property type="component" value="Unassembled WGS sequence"/>
</dbReference>
<accession>A0ABV1ZQA3</accession>
<dbReference type="Pfam" id="PF21806">
    <property type="entry name" value="DUF6879"/>
    <property type="match status" value="1"/>
</dbReference>
<reference evidence="2 3" key="1">
    <citation type="submission" date="2024-06" db="EMBL/GenBank/DDBJ databases">
        <authorList>
            <person name="Bataeva Y.V."/>
            <person name="Grigorian L.N."/>
            <person name="Solomentsev V.I."/>
        </authorList>
    </citation>
    <scope>NUCLEOTIDE SEQUENCE [LARGE SCALE GENOMIC DNA]</scope>
    <source>
        <strain evidence="3">SCPM-O-B-12605 (RCAM04882)</strain>
    </source>
</reference>
<comment type="caution">
    <text evidence="2">The sequence shown here is derived from an EMBL/GenBank/DDBJ whole genome shotgun (WGS) entry which is preliminary data.</text>
</comment>
<protein>
    <submittedName>
        <fullName evidence="2">DUF6879 family protein</fullName>
    </submittedName>
</protein>
<dbReference type="EMBL" id="JBEQNB010000001">
    <property type="protein sequence ID" value="MES0832469.1"/>
    <property type="molecule type" value="Genomic_DNA"/>
</dbReference>
<evidence type="ECO:0000259" key="1">
    <source>
        <dbReference type="Pfam" id="PF21806"/>
    </source>
</evidence>
<dbReference type="RefSeq" id="WP_352982286.1">
    <property type="nucleotide sequence ID" value="NZ_JBEQNA010000008.1"/>
</dbReference>
<proteinExistence type="predicted"/>
<name>A0ABV1ZQA3_9ACTN</name>
<keyword evidence="3" id="KW-1185">Reference proteome</keyword>
<sequence>MPSLTNAGFDELFDGTTKSVFRLETLPVYNPVSEASSLKSYLAGDPCRG</sequence>
<evidence type="ECO:0000313" key="3">
    <source>
        <dbReference type="Proteomes" id="UP001432401"/>
    </source>
</evidence>
<evidence type="ECO:0000313" key="2">
    <source>
        <dbReference type="EMBL" id="MES0832469.1"/>
    </source>
</evidence>
<organism evidence="2 3">
    <name type="scientific">Nocardiopsis tropica</name>
    <dbReference type="NCBI Taxonomy" id="109330"/>
    <lineage>
        <taxon>Bacteria</taxon>
        <taxon>Bacillati</taxon>
        <taxon>Actinomycetota</taxon>
        <taxon>Actinomycetes</taxon>
        <taxon>Streptosporangiales</taxon>
        <taxon>Nocardiopsidaceae</taxon>
        <taxon>Nocardiopsis</taxon>
    </lineage>
</organism>
<gene>
    <name evidence="2" type="ORF">ABUK86_01665</name>
</gene>